<evidence type="ECO:0008006" key="3">
    <source>
        <dbReference type="Google" id="ProtNLM"/>
    </source>
</evidence>
<accession>A0A0C1L1D9</accession>
<protein>
    <recommendedName>
        <fullName evidence="3">YrdC-like domain-containing protein</fullName>
    </recommendedName>
</protein>
<keyword evidence="2" id="KW-1185">Reference proteome</keyword>
<dbReference type="AlphaFoldDB" id="A0A0C1L1D9"/>
<comment type="caution">
    <text evidence="1">The sequence shown here is derived from an EMBL/GenBank/DDBJ whole genome shotgun (WGS) entry which is preliminary data.</text>
</comment>
<dbReference type="Gene3D" id="3.90.870.10">
    <property type="entry name" value="DHBP synthase"/>
    <property type="match status" value="1"/>
</dbReference>
<dbReference type="SUPFAM" id="SSF55821">
    <property type="entry name" value="YrdC/RibB"/>
    <property type="match status" value="1"/>
</dbReference>
<dbReference type="OrthoDB" id="9814580at2"/>
<dbReference type="RefSeq" id="WP_039141910.1">
    <property type="nucleotide sequence ID" value="NZ_JSVC01000019.1"/>
</dbReference>
<organism evidence="1 2">
    <name type="scientific">Flavihumibacter solisilvae</name>
    <dbReference type="NCBI Taxonomy" id="1349421"/>
    <lineage>
        <taxon>Bacteria</taxon>
        <taxon>Pseudomonadati</taxon>
        <taxon>Bacteroidota</taxon>
        <taxon>Chitinophagia</taxon>
        <taxon>Chitinophagales</taxon>
        <taxon>Chitinophagaceae</taxon>
        <taxon>Flavihumibacter</taxon>
    </lineage>
</organism>
<reference evidence="1 2" key="1">
    <citation type="submission" date="2014-11" db="EMBL/GenBank/DDBJ databases">
        <title>Genome sequence of Flavihumibacter solisilvae 3-3.</title>
        <authorList>
            <person name="Zhou G."/>
            <person name="Li M."/>
            <person name="Wang G."/>
        </authorList>
    </citation>
    <scope>NUCLEOTIDE SEQUENCE [LARGE SCALE GENOMIC DNA]</scope>
    <source>
        <strain evidence="1 2">3-3</strain>
    </source>
</reference>
<dbReference type="STRING" id="1349421.OI18_16890"/>
<sequence>MDDFNNDIVQCLNVLENDGLVIIPTEAGWMLAADAASEIAADRLLASAPGCQPVVLLADERDLLIHVSALDLAVFDWMAGQKKPLAVRFPGVLAIAGQLLSPDGSAYISLSEDVFGIHLLKRFRKPIAVVPVDPAETTALAAYRAGNHTSPVRNGFIFEKFV</sequence>
<gene>
    <name evidence="1" type="ORF">OI18_16890</name>
</gene>
<proteinExistence type="predicted"/>
<dbReference type="InterPro" id="IPR017945">
    <property type="entry name" value="DHBP_synth_RibB-like_a/b_dom"/>
</dbReference>
<name>A0A0C1L1D9_9BACT</name>
<evidence type="ECO:0000313" key="1">
    <source>
        <dbReference type="EMBL" id="KIC93446.1"/>
    </source>
</evidence>
<dbReference type="Proteomes" id="UP000031408">
    <property type="component" value="Unassembled WGS sequence"/>
</dbReference>
<dbReference type="EMBL" id="JSVC01000019">
    <property type="protein sequence ID" value="KIC93446.1"/>
    <property type="molecule type" value="Genomic_DNA"/>
</dbReference>
<evidence type="ECO:0000313" key="2">
    <source>
        <dbReference type="Proteomes" id="UP000031408"/>
    </source>
</evidence>